<sequence length="400" mass="45557">MNNPRIAWVMPIACVYWQVILREFVKAYPQTKIFTSKKHESPKGLENTLDIEVVGKLKVIQFKPRYGQYSSKFAYMSLAIVNRLLKYQPQIIFADTFSLWTLLVSLTKPLGKWKIILAYEGSSPGVDYCYSPLRLLVRRIIINMADAYITNSQVGKNYLIKILYAPANRVFAYPYLVPDSQFLLKHPEAISLPPLTTLYRQKIEIDTGRYKFSENNLLGKKPVFLFVGRLIPRKGIKFLLEACTILNQKGYNNRYSLMIIGEGQQRAELEQFCQNNQLNDYANWIGQVNYQNISTYFRQADVLVLPCIEDTWGMVVLEAILFGKAVLCSTGAGASEIIAQEKNGYVFEPQNAQKLAQLMANLIDNPHLITTMKKKSALIAPKITPETATNFLIKTVKLLG</sequence>
<dbReference type="RefSeq" id="WP_144864258.1">
    <property type="nucleotide sequence ID" value="NZ_LR213778.1"/>
</dbReference>
<dbReference type="InterPro" id="IPR050194">
    <property type="entry name" value="Glycosyltransferase_grp1"/>
</dbReference>
<dbReference type="SUPFAM" id="SSF53756">
    <property type="entry name" value="UDP-Glycosyltransferase/glycogen phosphorylase"/>
    <property type="match status" value="1"/>
</dbReference>
<organism evidence="2 3">
    <name type="scientific">Hyella patelloides LEGE 07179</name>
    <dbReference type="NCBI Taxonomy" id="945734"/>
    <lineage>
        <taxon>Bacteria</taxon>
        <taxon>Bacillati</taxon>
        <taxon>Cyanobacteriota</taxon>
        <taxon>Cyanophyceae</taxon>
        <taxon>Pleurocapsales</taxon>
        <taxon>Hyellaceae</taxon>
        <taxon>Hyella</taxon>
    </lineage>
</organism>
<dbReference type="OrthoDB" id="9790710at2"/>
<dbReference type="InterPro" id="IPR001296">
    <property type="entry name" value="Glyco_trans_1"/>
</dbReference>
<evidence type="ECO:0000313" key="2">
    <source>
        <dbReference type="EMBL" id="VEP12692.1"/>
    </source>
</evidence>
<dbReference type="PANTHER" id="PTHR45947:SF3">
    <property type="entry name" value="SULFOQUINOVOSYL TRANSFERASE SQD2"/>
    <property type="match status" value="1"/>
</dbReference>
<gene>
    <name evidence="2" type="ORF">H1P_160031</name>
</gene>
<keyword evidence="3" id="KW-1185">Reference proteome</keyword>
<dbReference type="Pfam" id="PF00534">
    <property type="entry name" value="Glycos_transf_1"/>
    <property type="match status" value="1"/>
</dbReference>
<reference evidence="2 3" key="1">
    <citation type="submission" date="2019-01" db="EMBL/GenBank/DDBJ databases">
        <authorList>
            <person name="Brito A."/>
        </authorList>
    </citation>
    <scope>NUCLEOTIDE SEQUENCE [LARGE SCALE GENOMIC DNA]</scope>
    <source>
        <strain evidence="2">1</strain>
    </source>
</reference>
<accession>A0A563VMQ2</accession>
<dbReference type="CDD" id="cd03801">
    <property type="entry name" value="GT4_PimA-like"/>
    <property type="match status" value="1"/>
</dbReference>
<name>A0A563VMQ2_9CYAN</name>
<feature type="domain" description="Glycosyl transferase family 1" evidence="1">
    <location>
        <begin position="214"/>
        <end position="375"/>
    </location>
</feature>
<dbReference type="GO" id="GO:0016757">
    <property type="term" value="F:glycosyltransferase activity"/>
    <property type="evidence" value="ECO:0007669"/>
    <property type="project" value="InterPro"/>
</dbReference>
<dbReference type="AlphaFoldDB" id="A0A563VMQ2"/>
<evidence type="ECO:0000313" key="3">
    <source>
        <dbReference type="Proteomes" id="UP000320055"/>
    </source>
</evidence>
<dbReference type="PANTHER" id="PTHR45947">
    <property type="entry name" value="SULFOQUINOVOSYL TRANSFERASE SQD2"/>
    <property type="match status" value="1"/>
</dbReference>
<protein>
    <submittedName>
        <fullName evidence="2">Glycosyl transferase group 1</fullName>
    </submittedName>
</protein>
<dbReference type="Gene3D" id="3.40.50.2000">
    <property type="entry name" value="Glycogen Phosphorylase B"/>
    <property type="match status" value="2"/>
</dbReference>
<proteinExistence type="predicted"/>
<evidence type="ECO:0000259" key="1">
    <source>
        <dbReference type="Pfam" id="PF00534"/>
    </source>
</evidence>
<dbReference type="EMBL" id="CAACVJ010000068">
    <property type="protein sequence ID" value="VEP12692.1"/>
    <property type="molecule type" value="Genomic_DNA"/>
</dbReference>
<dbReference type="Proteomes" id="UP000320055">
    <property type="component" value="Unassembled WGS sequence"/>
</dbReference>
<keyword evidence="2" id="KW-0808">Transferase</keyword>